<dbReference type="Proteomes" id="UP000192775">
    <property type="component" value="Chromosome"/>
</dbReference>
<sequence>MADTDSIDHAPISEDAREAVRAKRTRGALIAGAVGFGLMGAGGVALGDGLSLVAAAYVSSFDPTGFQPPPGVTVTVEIPQIEADPLVGVVIAAVGLIAVLAGFISSVVILGLADVDRRGAVTWAGIGIGAALLAAARIALSTVAQWFGLGSAKLTANVLVTVAAALVLSVVVGAVIWLRLARRLTTM</sequence>
<dbReference type="KEGG" id="cphy:B5808_18260"/>
<accession>A0A1X9LP43</accession>
<dbReference type="AlphaFoldDB" id="A0A1X9LP43"/>
<evidence type="ECO:0000313" key="2">
    <source>
        <dbReference type="Proteomes" id="UP000192775"/>
    </source>
</evidence>
<dbReference type="EMBL" id="CP020715">
    <property type="protein sequence ID" value="ARJ06953.1"/>
    <property type="molecule type" value="Genomic_DNA"/>
</dbReference>
<gene>
    <name evidence="1" type="ORF">B5808_18260</name>
</gene>
<organism evidence="1 2">
    <name type="scientific">Cnuibacter physcomitrellae</name>
    <dbReference type="NCBI Taxonomy" id="1619308"/>
    <lineage>
        <taxon>Bacteria</taxon>
        <taxon>Bacillati</taxon>
        <taxon>Actinomycetota</taxon>
        <taxon>Actinomycetes</taxon>
        <taxon>Micrococcales</taxon>
        <taxon>Microbacteriaceae</taxon>
        <taxon>Cnuibacter</taxon>
    </lineage>
</organism>
<reference evidence="1 2" key="1">
    <citation type="submission" date="2017-04" db="EMBL/GenBank/DDBJ databases">
        <authorList>
            <person name="Afonso C.L."/>
            <person name="Miller P.J."/>
            <person name="Scott M.A."/>
            <person name="Spackman E."/>
            <person name="Goraichik I."/>
            <person name="Dimitrov K.M."/>
            <person name="Suarez D.L."/>
            <person name="Swayne D.E."/>
        </authorList>
    </citation>
    <scope>NUCLEOTIDE SEQUENCE [LARGE SCALE GENOMIC DNA]</scope>
    <source>
        <strain evidence="2">XA(T)</strain>
    </source>
</reference>
<protein>
    <submittedName>
        <fullName evidence="1">Uncharacterized protein</fullName>
    </submittedName>
</protein>
<evidence type="ECO:0000313" key="1">
    <source>
        <dbReference type="EMBL" id="ARJ06953.1"/>
    </source>
</evidence>
<dbReference type="STRING" id="1619308.B5808_18260"/>
<name>A0A1X9LP43_9MICO</name>
<dbReference type="RefSeq" id="WP_085021091.1">
    <property type="nucleotide sequence ID" value="NZ_BMHD01000001.1"/>
</dbReference>
<keyword evidence="2" id="KW-1185">Reference proteome</keyword>
<proteinExistence type="predicted"/>